<keyword evidence="3" id="KW-0732">Signal</keyword>
<dbReference type="EMBL" id="WWBZ02000033">
    <property type="protein sequence ID" value="KAF4307035.1"/>
    <property type="molecule type" value="Genomic_DNA"/>
</dbReference>
<feature type="chain" id="PRO_5034217173" evidence="3">
    <location>
        <begin position="18"/>
        <end position="198"/>
    </location>
</feature>
<feature type="signal peptide" evidence="3">
    <location>
        <begin position="1"/>
        <end position="17"/>
    </location>
</feature>
<accession>A0A8H4ITA4</accession>
<dbReference type="OrthoDB" id="5419608at2759"/>
<protein>
    <submittedName>
        <fullName evidence="4">Uncharacterized protein</fullName>
    </submittedName>
</protein>
<proteinExistence type="predicted"/>
<evidence type="ECO:0000313" key="4">
    <source>
        <dbReference type="EMBL" id="KAF4307035.1"/>
    </source>
</evidence>
<feature type="transmembrane region" description="Helical" evidence="2">
    <location>
        <begin position="176"/>
        <end position="197"/>
    </location>
</feature>
<keyword evidence="2" id="KW-1133">Transmembrane helix</keyword>
<reference evidence="4" key="1">
    <citation type="submission" date="2020-04" db="EMBL/GenBank/DDBJ databases">
        <title>Genome Assembly and Annotation of Botryosphaeria dothidea sdau 11-99, a Latent Pathogen of Apple Fruit Ring Rot in China.</title>
        <authorList>
            <person name="Yu C."/>
            <person name="Diao Y."/>
            <person name="Lu Q."/>
            <person name="Zhao J."/>
            <person name="Cui S."/>
            <person name="Peng C."/>
            <person name="He B."/>
            <person name="Liu H."/>
        </authorList>
    </citation>
    <scope>NUCLEOTIDE SEQUENCE [LARGE SCALE GENOMIC DNA]</scope>
    <source>
        <strain evidence="4">Sdau11-99</strain>
    </source>
</reference>
<evidence type="ECO:0000256" key="3">
    <source>
        <dbReference type="SAM" id="SignalP"/>
    </source>
</evidence>
<sequence length="198" mass="18778">MQYKTVTLLALASAAVASPQLHKRQDDSSPTTVDQNSIASVLITALPSSLLSVALTNQAAVSSIIASEVAAGSPQPWISALPSDIQSYLFAAATAGVSITAAPTATPTAGANATSALSSIVSSVAAGNSSSNATTTGSSASSTSSSSEESSAASESSSATGTRSGSSASASSTGGAALPTAVGAGLAGVVGIIGMLAL</sequence>
<evidence type="ECO:0000256" key="1">
    <source>
        <dbReference type="SAM" id="MobiDB-lite"/>
    </source>
</evidence>
<name>A0A8H4ITA4_9PEZI</name>
<evidence type="ECO:0000313" key="5">
    <source>
        <dbReference type="Proteomes" id="UP000572817"/>
    </source>
</evidence>
<keyword evidence="2" id="KW-0812">Transmembrane</keyword>
<organism evidence="4 5">
    <name type="scientific">Botryosphaeria dothidea</name>
    <dbReference type="NCBI Taxonomy" id="55169"/>
    <lineage>
        <taxon>Eukaryota</taxon>
        <taxon>Fungi</taxon>
        <taxon>Dikarya</taxon>
        <taxon>Ascomycota</taxon>
        <taxon>Pezizomycotina</taxon>
        <taxon>Dothideomycetes</taxon>
        <taxon>Dothideomycetes incertae sedis</taxon>
        <taxon>Botryosphaeriales</taxon>
        <taxon>Botryosphaeriaceae</taxon>
        <taxon>Botryosphaeria</taxon>
    </lineage>
</organism>
<dbReference type="AlphaFoldDB" id="A0A8H4ITA4"/>
<gene>
    <name evidence="4" type="ORF">GTA08_BOTSDO04983</name>
</gene>
<keyword evidence="5" id="KW-1185">Reference proteome</keyword>
<comment type="caution">
    <text evidence="4">The sequence shown here is derived from an EMBL/GenBank/DDBJ whole genome shotgun (WGS) entry which is preliminary data.</text>
</comment>
<evidence type="ECO:0000256" key="2">
    <source>
        <dbReference type="SAM" id="Phobius"/>
    </source>
</evidence>
<keyword evidence="2" id="KW-0472">Membrane</keyword>
<feature type="region of interest" description="Disordered" evidence="1">
    <location>
        <begin position="128"/>
        <end position="173"/>
    </location>
</feature>
<dbReference type="Proteomes" id="UP000572817">
    <property type="component" value="Unassembled WGS sequence"/>
</dbReference>